<dbReference type="Pfam" id="PF08955">
    <property type="entry name" value="BofC_C"/>
    <property type="match status" value="1"/>
</dbReference>
<dbReference type="RefSeq" id="WP_129437487.1">
    <property type="nucleotide sequence ID" value="NZ_CP035492.1"/>
</dbReference>
<gene>
    <name evidence="3" type="ORF">ET464_01020</name>
</gene>
<dbReference type="AlphaFoldDB" id="A0A4P6EX56"/>
<feature type="signal peptide" evidence="1">
    <location>
        <begin position="1"/>
        <end position="41"/>
    </location>
</feature>
<sequence>MIRLSIWRQLKRRLRRSKRGQLALGCAAAVFCAGALAPLHAGTAAAASSPSVVQMLQEMDEPVTVIVNRIYICGEETKPIGQMKGAQAAALLKQHPDWTAFLDRERHKVIFAQHIEELSQLCTNELYMGIDRRGNLSLFDGLPREEKVMRTFFQLDVNFMESSLPEKQLEQLIGGIKISDMDEYNSVLSTFSDYAVNPKRKNVY</sequence>
<evidence type="ECO:0000313" key="3">
    <source>
        <dbReference type="EMBL" id="QAY65177.1"/>
    </source>
</evidence>
<dbReference type="Proteomes" id="UP000293568">
    <property type="component" value="Chromosome"/>
</dbReference>
<evidence type="ECO:0000256" key="1">
    <source>
        <dbReference type="SAM" id="SignalP"/>
    </source>
</evidence>
<accession>A0A4P6EX56</accession>
<dbReference type="KEGG" id="pprt:ET464_01020"/>
<keyword evidence="1" id="KW-0732">Signal</keyword>
<dbReference type="InterPro" id="IPR015050">
    <property type="entry name" value="BofC_C"/>
</dbReference>
<keyword evidence="4" id="KW-1185">Reference proteome</keyword>
<proteinExistence type="predicted"/>
<feature type="chain" id="PRO_5039187984" description="Bypass of forespore C C-terminal domain-containing protein" evidence="1">
    <location>
        <begin position="42"/>
        <end position="204"/>
    </location>
</feature>
<organism evidence="3 4">
    <name type="scientific">Paenibacillus protaetiae</name>
    <dbReference type="NCBI Taxonomy" id="2509456"/>
    <lineage>
        <taxon>Bacteria</taxon>
        <taxon>Bacillati</taxon>
        <taxon>Bacillota</taxon>
        <taxon>Bacilli</taxon>
        <taxon>Bacillales</taxon>
        <taxon>Paenibacillaceae</taxon>
        <taxon>Paenibacillus</taxon>
    </lineage>
</organism>
<protein>
    <recommendedName>
        <fullName evidence="2">Bypass of forespore C C-terminal domain-containing protein</fullName>
    </recommendedName>
</protein>
<reference evidence="3 4" key="1">
    <citation type="submission" date="2019-01" db="EMBL/GenBank/DDBJ databases">
        <title>Genome sequencing of strain FW100M-2.</title>
        <authorList>
            <person name="Heo J."/>
            <person name="Kim S.-J."/>
            <person name="Kim J.-S."/>
            <person name="Hong S.-B."/>
            <person name="Kwon S.-W."/>
        </authorList>
    </citation>
    <scope>NUCLEOTIDE SEQUENCE [LARGE SCALE GENOMIC DNA]</scope>
    <source>
        <strain evidence="3 4">FW100M-2</strain>
    </source>
</reference>
<dbReference type="Gene3D" id="3.30.70.1740">
    <property type="entry name" value="Bypass-of-forespore C, C-terminal domain"/>
    <property type="match status" value="1"/>
</dbReference>
<name>A0A4P6EX56_9BACL</name>
<feature type="domain" description="Bypass of forespore C C-terminal" evidence="2">
    <location>
        <begin position="118"/>
        <end position="192"/>
    </location>
</feature>
<evidence type="ECO:0000313" key="4">
    <source>
        <dbReference type="Proteomes" id="UP000293568"/>
    </source>
</evidence>
<dbReference type="OrthoDB" id="2678751at2"/>
<dbReference type="InterPro" id="IPR038117">
    <property type="entry name" value="BofC_C_sf"/>
</dbReference>
<evidence type="ECO:0000259" key="2">
    <source>
        <dbReference type="Pfam" id="PF08955"/>
    </source>
</evidence>
<dbReference type="EMBL" id="CP035492">
    <property type="protein sequence ID" value="QAY65177.1"/>
    <property type="molecule type" value="Genomic_DNA"/>
</dbReference>